<evidence type="ECO:0000313" key="6">
    <source>
        <dbReference type="EMBL" id="MFB0836037.1"/>
    </source>
</evidence>
<proteinExistence type="predicted"/>
<dbReference type="Gene3D" id="1.20.120.530">
    <property type="entry name" value="GntR ligand-binding domain-like"/>
    <property type="match status" value="1"/>
</dbReference>
<keyword evidence="2" id="KW-0238">DNA-binding</keyword>
<dbReference type="SUPFAM" id="SSF46785">
    <property type="entry name" value="Winged helix' DNA-binding domain"/>
    <property type="match status" value="1"/>
</dbReference>
<feature type="domain" description="HTH gntR-type" evidence="5">
    <location>
        <begin position="21"/>
        <end position="88"/>
    </location>
</feature>
<dbReference type="Pfam" id="PF07729">
    <property type="entry name" value="FCD"/>
    <property type="match status" value="1"/>
</dbReference>
<dbReference type="RefSeq" id="WP_373973214.1">
    <property type="nucleotide sequence ID" value="NZ_JBHDLJ010000017.1"/>
</dbReference>
<name>A0ABV4UQV3_9MICC</name>
<evidence type="ECO:0000256" key="4">
    <source>
        <dbReference type="SAM" id="MobiDB-lite"/>
    </source>
</evidence>
<dbReference type="PROSITE" id="PS50949">
    <property type="entry name" value="HTH_GNTR"/>
    <property type="match status" value="1"/>
</dbReference>
<dbReference type="EMBL" id="JBHDLJ010000017">
    <property type="protein sequence ID" value="MFB0836037.1"/>
    <property type="molecule type" value="Genomic_DNA"/>
</dbReference>
<dbReference type="SMART" id="SM00345">
    <property type="entry name" value="HTH_GNTR"/>
    <property type="match status" value="1"/>
</dbReference>
<dbReference type="Proteomes" id="UP001575652">
    <property type="component" value="Unassembled WGS sequence"/>
</dbReference>
<keyword evidence="3" id="KW-0804">Transcription</keyword>
<dbReference type="PANTHER" id="PTHR43537:SF24">
    <property type="entry name" value="GLUCONATE OPERON TRANSCRIPTIONAL REPRESSOR"/>
    <property type="match status" value="1"/>
</dbReference>
<evidence type="ECO:0000256" key="3">
    <source>
        <dbReference type="ARBA" id="ARBA00023163"/>
    </source>
</evidence>
<evidence type="ECO:0000256" key="2">
    <source>
        <dbReference type="ARBA" id="ARBA00023125"/>
    </source>
</evidence>
<sequence>MESAATETAVVPTGTAPTGMASTGEGAYEQVRQLIAGGELPAGSWLREATLAERFGVSRTPIREALNRLAAEGLVEISKNKGAQVVSFTPDDVAGLYDVRAGFEPHAALLAVPRMTDDDVRELASLSTRMEDVVRAGRLDELGALNAAFHGVFVDRCGNRHFATALQSLMRPAVVAHTFRQYTPEALQRSMNHHAELVAAAEARDGEWAEAIMRTHILAARNAAGARRG</sequence>
<dbReference type="SMART" id="SM00895">
    <property type="entry name" value="FCD"/>
    <property type="match status" value="1"/>
</dbReference>
<protein>
    <submittedName>
        <fullName evidence="6">GntR family transcriptional regulator</fullName>
    </submittedName>
</protein>
<dbReference type="Gene3D" id="1.10.10.10">
    <property type="entry name" value="Winged helix-like DNA-binding domain superfamily/Winged helix DNA-binding domain"/>
    <property type="match status" value="1"/>
</dbReference>
<evidence type="ECO:0000259" key="5">
    <source>
        <dbReference type="PROSITE" id="PS50949"/>
    </source>
</evidence>
<dbReference type="InterPro" id="IPR011711">
    <property type="entry name" value="GntR_C"/>
</dbReference>
<dbReference type="InterPro" id="IPR036390">
    <property type="entry name" value="WH_DNA-bd_sf"/>
</dbReference>
<dbReference type="PRINTS" id="PR00035">
    <property type="entry name" value="HTHGNTR"/>
</dbReference>
<keyword evidence="1" id="KW-0805">Transcription regulation</keyword>
<dbReference type="Pfam" id="PF00392">
    <property type="entry name" value="GntR"/>
    <property type="match status" value="1"/>
</dbReference>
<gene>
    <name evidence="6" type="ORF">ACETWP_15715</name>
</gene>
<dbReference type="InterPro" id="IPR000524">
    <property type="entry name" value="Tscrpt_reg_HTH_GntR"/>
</dbReference>
<keyword evidence="7" id="KW-1185">Reference proteome</keyword>
<dbReference type="CDD" id="cd07377">
    <property type="entry name" value="WHTH_GntR"/>
    <property type="match status" value="1"/>
</dbReference>
<reference evidence="6 7" key="1">
    <citation type="submission" date="2024-09" db="EMBL/GenBank/DDBJ databases">
        <authorList>
            <person name="Salinas-Garcia M.A."/>
            <person name="Prieme A."/>
        </authorList>
    </citation>
    <scope>NUCLEOTIDE SEQUENCE [LARGE SCALE GENOMIC DNA]</scope>
    <source>
        <strain evidence="6 7">DSM 21081</strain>
    </source>
</reference>
<dbReference type="InterPro" id="IPR036388">
    <property type="entry name" value="WH-like_DNA-bd_sf"/>
</dbReference>
<organism evidence="6 7">
    <name type="scientific">Arthrobacter halodurans</name>
    <dbReference type="NCBI Taxonomy" id="516699"/>
    <lineage>
        <taxon>Bacteria</taxon>
        <taxon>Bacillati</taxon>
        <taxon>Actinomycetota</taxon>
        <taxon>Actinomycetes</taxon>
        <taxon>Micrococcales</taxon>
        <taxon>Micrococcaceae</taxon>
        <taxon>Arthrobacter</taxon>
    </lineage>
</organism>
<feature type="region of interest" description="Disordered" evidence="4">
    <location>
        <begin position="1"/>
        <end position="23"/>
    </location>
</feature>
<dbReference type="InterPro" id="IPR008920">
    <property type="entry name" value="TF_FadR/GntR_C"/>
</dbReference>
<dbReference type="SUPFAM" id="SSF48008">
    <property type="entry name" value="GntR ligand-binding domain-like"/>
    <property type="match status" value="1"/>
</dbReference>
<evidence type="ECO:0000256" key="1">
    <source>
        <dbReference type="ARBA" id="ARBA00023015"/>
    </source>
</evidence>
<evidence type="ECO:0000313" key="7">
    <source>
        <dbReference type="Proteomes" id="UP001575652"/>
    </source>
</evidence>
<dbReference type="PANTHER" id="PTHR43537">
    <property type="entry name" value="TRANSCRIPTIONAL REGULATOR, GNTR FAMILY"/>
    <property type="match status" value="1"/>
</dbReference>
<comment type="caution">
    <text evidence="6">The sequence shown here is derived from an EMBL/GenBank/DDBJ whole genome shotgun (WGS) entry which is preliminary data.</text>
</comment>
<accession>A0ABV4UQV3</accession>